<reference evidence="2" key="1">
    <citation type="submission" date="2021-01" db="EMBL/GenBank/DDBJ databases">
        <title>Whole genome shotgun sequence of Rhizocola hellebori NBRC 109834.</title>
        <authorList>
            <person name="Komaki H."/>
            <person name="Tamura T."/>
        </authorList>
    </citation>
    <scope>NUCLEOTIDE SEQUENCE</scope>
    <source>
        <strain evidence="2">NBRC 109834</strain>
    </source>
</reference>
<dbReference type="RefSeq" id="WP_203913669.1">
    <property type="nucleotide sequence ID" value="NZ_BONY01000080.1"/>
</dbReference>
<dbReference type="Proteomes" id="UP000612899">
    <property type="component" value="Unassembled WGS sequence"/>
</dbReference>
<keyword evidence="3" id="KW-1185">Reference proteome</keyword>
<protein>
    <submittedName>
        <fullName evidence="2">ABC transporter substrate-binding protein</fullName>
    </submittedName>
</protein>
<evidence type="ECO:0000313" key="3">
    <source>
        <dbReference type="Proteomes" id="UP000612899"/>
    </source>
</evidence>
<keyword evidence="1" id="KW-0732">Signal</keyword>
<dbReference type="SUPFAM" id="SSF53850">
    <property type="entry name" value="Periplasmic binding protein-like II"/>
    <property type="match status" value="1"/>
</dbReference>
<organism evidence="2 3">
    <name type="scientific">Rhizocola hellebori</name>
    <dbReference type="NCBI Taxonomy" id="1392758"/>
    <lineage>
        <taxon>Bacteria</taxon>
        <taxon>Bacillati</taxon>
        <taxon>Actinomycetota</taxon>
        <taxon>Actinomycetes</taxon>
        <taxon>Micromonosporales</taxon>
        <taxon>Micromonosporaceae</taxon>
        <taxon>Rhizocola</taxon>
    </lineage>
</organism>
<sequence length="434" mass="47061">MKRLLTAAVAALLLASCSTTGTESPKDNAPVQLLVFGSPDELAAYRTLVSAYKGGQVQLVEAADRKDLITKLSTSIAGGAPQDLFLMNYRFYGQFAAKNAIEPIDDQLKKSTVIKAADFYPEAMKPFQWAGKQLCMPQNVSSLQVYYNKGLFTKFGVAAPKPGWTWTDMLTTAQDMTRDAAGHVVKATEPEAGATPPAVHGLGTESVMIRLAPFVWSNGGQLVDNDAKPTRFTFDTPAAREALKNFIDLRLGYGVIPTDDEVKAQDLVARFTSGKLAMLLESRRITPTLRAAKELSWDVAALPTYKQPGGILHSDAYCITKASKNKESAWKFMEFAMSPEGQRIIAATGRTVPSHIATAKSNAFLDGNAPAHAQIFLDAVPSLKAVPTISTWPEIEDITEGILENALYRGDKLDDVIAEIDKQTKPIFARGEAS</sequence>
<dbReference type="CDD" id="cd13585">
    <property type="entry name" value="PBP2_TMBP_like"/>
    <property type="match status" value="1"/>
</dbReference>
<dbReference type="InterPro" id="IPR050490">
    <property type="entry name" value="Bact_solute-bd_prot1"/>
</dbReference>
<evidence type="ECO:0000256" key="1">
    <source>
        <dbReference type="SAM" id="SignalP"/>
    </source>
</evidence>
<dbReference type="PROSITE" id="PS51257">
    <property type="entry name" value="PROKAR_LIPOPROTEIN"/>
    <property type="match status" value="1"/>
</dbReference>
<gene>
    <name evidence="2" type="ORF">Rhe02_80120</name>
</gene>
<dbReference type="EMBL" id="BONY01000080">
    <property type="protein sequence ID" value="GIH09945.1"/>
    <property type="molecule type" value="Genomic_DNA"/>
</dbReference>
<dbReference type="Pfam" id="PF13416">
    <property type="entry name" value="SBP_bac_8"/>
    <property type="match status" value="1"/>
</dbReference>
<dbReference type="PANTHER" id="PTHR43649">
    <property type="entry name" value="ARABINOSE-BINDING PROTEIN-RELATED"/>
    <property type="match status" value="1"/>
</dbReference>
<evidence type="ECO:0000313" key="2">
    <source>
        <dbReference type="EMBL" id="GIH09945.1"/>
    </source>
</evidence>
<comment type="caution">
    <text evidence="2">The sequence shown here is derived from an EMBL/GenBank/DDBJ whole genome shotgun (WGS) entry which is preliminary data.</text>
</comment>
<accession>A0A8J3QFI6</accession>
<dbReference type="AlphaFoldDB" id="A0A8J3QFI6"/>
<dbReference type="PANTHER" id="PTHR43649:SF12">
    <property type="entry name" value="DIACETYLCHITOBIOSE BINDING PROTEIN DASA"/>
    <property type="match status" value="1"/>
</dbReference>
<proteinExistence type="predicted"/>
<dbReference type="InterPro" id="IPR006059">
    <property type="entry name" value="SBP"/>
</dbReference>
<dbReference type="Gene3D" id="3.40.190.10">
    <property type="entry name" value="Periplasmic binding protein-like II"/>
    <property type="match status" value="1"/>
</dbReference>
<feature type="signal peptide" evidence="1">
    <location>
        <begin position="1"/>
        <end position="21"/>
    </location>
</feature>
<feature type="chain" id="PRO_5038512349" evidence="1">
    <location>
        <begin position="22"/>
        <end position="434"/>
    </location>
</feature>
<name>A0A8J3QFI6_9ACTN</name>